<name>G7TAZ5_XANOB</name>
<dbReference type="AlphaFoldDB" id="G7TAZ5"/>
<evidence type="ECO:0000313" key="2">
    <source>
        <dbReference type="Proteomes" id="UP000008851"/>
    </source>
</evidence>
<evidence type="ECO:0000313" key="1">
    <source>
        <dbReference type="EMBL" id="AEQ97296.1"/>
    </source>
</evidence>
<dbReference type="Proteomes" id="UP000008851">
    <property type="component" value="Chromosome"/>
</dbReference>
<organism evidence="1 2">
    <name type="scientific">Xanthomonas oryzae pv. oryzicola (strain BLS256)</name>
    <dbReference type="NCBI Taxonomy" id="383407"/>
    <lineage>
        <taxon>Bacteria</taxon>
        <taxon>Pseudomonadati</taxon>
        <taxon>Pseudomonadota</taxon>
        <taxon>Gammaproteobacteria</taxon>
        <taxon>Lysobacterales</taxon>
        <taxon>Lysobacteraceae</taxon>
        <taxon>Xanthomonas</taxon>
    </lineage>
</organism>
<proteinExistence type="predicted"/>
<reference evidence="1 2" key="1">
    <citation type="journal article" date="2011" name="J. Bacteriol.">
        <title>Two new complete genome sequences offer insight into host and tissue specificity of plant pathogenic Xanthomonas spp.</title>
        <authorList>
            <person name="Bogdanove A.J."/>
            <person name="Koebnik R."/>
            <person name="Lu H."/>
            <person name="Furutani A."/>
            <person name="Angiuoli S.V."/>
            <person name="Patil P.B."/>
            <person name="Van Sluys M.A."/>
            <person name="Ryan R.P."/>
            <person name="Meyer D.F."/>
            <person name="Han S.W."/>
            <person name="Aparna G."/>
            <person name="Rajaram M."/>
            <person name="Delcher A.L."/>
            <person name="Phillippy A.M."/>
            <person name="Puiu D."/>
            <person name="Schatz M.C."/>
            <person name="Shumway M."/>
            <person name="Sommer D.D."/>
            <person name="Trapnell C."/>
            <person name="Benahmed F."/>
            <person name="Dimitrov G."/>
            <person name="Madupu R."/>
            <person name="Radune D."/>
            <person name="Sullivan S."/>
            <person name="Jha G."/>
            <person name="Ishihara H."/>
            <person name="Lee S.W."/>
            <person name="Pandey A."/>
            <person name="Sharma V."/>
            <person name="Sriariyanun M."/>
            <person name="Szurek B."/>
            <person name="Vera-Cruz C.M."/>
            <person name="Dorman K.S."/>
            <person name="Ronald P.C."/>
            <person name="Verdier V."/>
            <person name="Dow J.M."/>
            <person name="Sonti R.V."/>
            <person name="Tsuge S."/>
            <person name="Brendel V.P."/>
            <person name="Rabinowicz P.D."/>
            <person name="Leach J.E."/>
            <person name="White F.F."/>
            <person name="Salzberg S.L."/>
        </authorList>
    </citation>
    <scope>NUCLEOTIDE SEQUENCE [LARGE SCALE GENOMIC DNA]</scope>
    <source>
        <strain evidence="1 2">BLS256</strain>
    </source>
</reference>
<accession>G7TAZ5</accession>
<dbReference type="EMBL" id="CP003057">
    <property type="protein sequence ID" value="AEQ97296.1"/>
    <property type="molecule type" value="Genomic_DNA"/>
</dbReference>
<dbReference type="KEGG" id="xor:XOC_3198"/>
<dbReference type="HOGENOM" id="CLU_2621182_0_0_6"/>
<sequence>MVAAGAASRMERVWRACAGAATGAVLRDGRCVFVCVAPQARCTALASMCPLQGRSTSHSIPMKHFAAAIPAWNAALRQ</sequence>
<gene>
    <name evidence="1" type="ORF">XOC_3198</name>
</gene>
<protein>
    <submittedName>
        <fullName evidence="1">Uncharacterized protein</fullName>
    </submittedName>
</protein>